<sequence>MELSDEVKDRAAGVLLGQAVGDALGVPYEFAAPIRAGQAEMIGGGLGPYEPGEWSDDTQMALCIARVAAAADLTGPDALDEVAAAFIDWRFHGASDIGNQTATALGRARHDDGTRLWERMTAIATDLAAGGSAGNGGLMRTSVVGLAALGSADRTAEAARLVCSLTHAEQRCVESSVLWSLAVRNAVLTGEADVRCGLEHLTPERRDWWTERIEEAETRPPSVFTPNGYTVTAFQAAWASIHATRDADDRVTAALQLAISIGNDTDTVAAIAGGLLGAACGASKIPGGLVEKVHGWPGLDAKDLVGLGQAIAARPSGPGAV</sequence>
<evidence type="ECO:0000256" key="3">
    <source>
        <dbReference type="PIRSR" id="PIRSR605502-1"/>
    </source>
</evidence>
<dbReference type="Pfam" id="PF03747">
    <property type="entry name" value="ADP_ribosyl_GH"/>
    <property type="match status" value="1"/>
</dbReference>
<dbReference type="PANTHER" id="PTHR16222:SF24">
    <property type="entry name" value="ADP-RIBOSYLHYDROLASE ARH3"/>
    <property type="match status" value="1"/>
</dbReference>
<dbReference type="PANTHER" id="PTHR16222">
    <property type="entry name" value="ADP-RIBOSYLGLYCOHYDROLASE"/>
    <property type="match status" value="1"/>
</dbReference>
<comment type="cofactor">
    <cofactor evidence="3">
        <name>Mg(2+)</name>
        <dbReference type="ChEBI" id="CHEBI:18420"/>
    </cofactor>
    <text evidence="3">Binds 2 magnesium ions per subunit.</text>
</comment>
<protein>
    <recommendedName>
        <fullName evidence="8">ADP-ribosylglycohydrolase family protein</fullName>
    </recommendedName>
</protein>
<comment type="similarity">
    <text evidence="1">Belongs to the ADP-ribosylglycohydrolase family.</text>
</comment>
<dbReference type="Proteomes" id="UP000178666">
    <property type="component" value="Chromosome"/>
</dbReference>
<evidence type="ECO:0000256" key="1">
    <source>
        <dbReference type="ARBA" id="ARBA00010702"/>
    </source>
</evidence>
<evidence type="ECO:0000256" key="2">
    <source>
        <dbReference type="ARBA" id="ARBA00022801"/>
    </source>
</evidence>
<evidence type="ECO:0000313" key="5">
    <source>
        <dbReference type="EMBL" id="AOZ45409.1"/>
    </source>
</evidence>
<dbReference type="RefSeq" id="WP_062820426.1">
    <property type="nucleotide sequence ID" value="NZ_CP014352.1"/>
</dbReference>
<reference evidence="5 7" key="1">
    <citation type="journal article" date="2016" name="Plant Dis.">
        <title>Improved production of propionic acid using genome shuffling.</title>
        <authorList>
            <person name="Luna-Flores C.H."/>
            <person name="Palfreyman R.W."/>
            <person name="Kromer J.O."/>
            <person name="Nielsen L.K."/>
            <person name="Marcellin E."/>
        </authorList>
    </citation>
    <scope>NUCLEOTIDE SEQUENCE [LARGE SCALE GENOMIC DNA]</scope>
    <source>
        <strain evidence="5 7">F3E8</strain>
    </source>
</reference>
<organism evidence="4 6">
    <name type="scientific">Acidipropionibacterium acidipropionici</name>
    <dbReference type="NCBI Taxonomy" id="1748"/>
    <lineage>
        <taxon>Bacteria</taxon>
        <taxon>Bacillati</taxon>
        <taxon>Actinomycetota</taxon>
        <taxon>Actinomycetes</taxon>
        <taxon>Propionibacteriales</taxon>
        <taxon>Propionibacteriaceae</taxon>
        <taxon>Acidipropionibacterium</taxon>
    </lineage>
</organism>
<evidence type="ECO:0000313" key="7">
    <source>
        <dbReference type="Proteomes" id="UP000178666"/>
    </source>
</evidence>
<dbReference type="EMBL" id="CP015970">
    <property type="protein sequence ID" value="AOZ45409.1"/>
    <property type="molecule type" value="Genomic_DNA"/>
</dbReference>
<dbReference type="AlphaFoldDB" id="A0AAC8YH64"/>
<dbReference type="EMBL" id="CP014352">
    <property type="protein sequence ID" value="AMS06623.1"/>
    <property type="molecule type" value="Genomic_DNA"/>
</dbReference>
<reference evidence="4 6" key="2">
    <citation type="submission" date="2016-02" db="EMBL/GenBank/DDBJ databases">
        <title>Complete Genome Sequence of Propionibacterium acidipropionici ATCC 55737.</title>
        <authorList>
            <person name="Luna Flores C.H."/>
            <person name="Nielsen L.K."/>
            <person name="Marcellin E."/>
        </authorList>
    </citation>
    <scope>NUCLEOTIDE SEQUENCE [LARGE SCALE GENOMIC DNA]</scope>
    <source>
        <strain evidence="4 6">ATCC 55737</strain>
    </source>
</reference>
<dbReference type="InterPro" id="IPR050792">
    <property type="entry name" value="ADP-ribosylglycohydrolase"/>
</dbReference>
<evidence type="ECO:0008006" key="8">
    <source>
        <dbReference type="Google" id="ProtNLM"/>
    </source>
</evidence>
<dbReference type="InterPro" id="IPR036705">
    <property type="entry name" value="Ribosyl_crysJ1_sf"/>
</dbReference>
<name>A0AAC8YH64_9ACTN</name>
<feature type="binding site" evidence="3">
    <location>
        <position position="55"/>
    </location>
    <ligand>
        <name>Mg(2+)</name>
        <dbReference type="ChEBI" id="CHEBI:18420"/>
        <label>1</label>
    </ligand>
</feature>
<keyword evidence="3" id="KW-0479">Metal-binding</keyword>
<dbReference type="GO" id="GO:0046872">
    <property type="term" value="F:metal ion binding"/>
    <property type="evidence" value="ECO:0007669"/>
    <property type="project" value="UniProtKB-KW"/>
</dbReference>
<keyword evidence="7" id="KW-1185">Reference proteome</keyword>
<keyword evidence="3" id="KW-0460">Magnesium</keyword>
<feature type="binding site" evidence="3">
    <location>
        <position position="264"/>
    </location>
    <ligand>
        <name>Mg(2+)</name>
        <dbReference type="ChEBI" id="CHEBI:18420"/>
        <label>1</label>
    </ligand>
</feature>
<dbReference type="GO" id="GO:0016787">
    <property type="term" value="F:hydrolase activity"/>
    <property type="evidence" value="ECO:0007669"/>
    <property type="project" value="UniProtKB-KW"/>
</dbReference>
<dbReference type="SUPFAM" id="SSF101478">
    <property type="entry name" value="ADP-ribosylglycohydrolase"/>
    <property type="match status" value="1"/>
</dbReference>
<keyword evidence="2" id="KW-0378">Hydrolase</keyword>
<dbReference type="InterPro" id="IPR005502">
    <property type="entry name" value="Ribosyl_crysJ1"/>
</dbReference>
<feature type="binding site" evidence="3">
    <location>
        <position position="56"/>
    </location>
    <ligand>
        <name>Mg(2+)</name>
        <dbReference type="ChEBI" id="CHEBI:18420"/>
        <label>1</label>
    </ligand>
</feature>
<proteinExistence type="inferred from homology"/>
<accession>A0AAC8YH64</accession>
<gene>
    <name evidence="5" type="ORF">A8L58_00365</name>
    <name evidence="4" type="ORF">AXH35_15430</name>
</gene>
<evidence type="ECO:0000313" key="4">
    <source>
        <dbReference type="EMBL" id="AMS06623.1"/>
    </source>
</evidence>
<feature type="binding site" evidence="3">
    <location>
        <position position="266"/>
    </location>
    <ligand>
        <name>Mg(2+)</name>
        <dbReference type="ChEBI" id="CHEBI:18420"/>
        <label>1</label>
    </ligand>
</feature>
<evidence type="ECO:0000313" key="6">
    <source>
        <dbReference type="Proteomes" id="UP000075221"/>
    </source>
</evidence>
<feature type="binding site" evidence="3">
    <location>
        <position position="57"/>
    </location>
    <ligand>
        <name>Mg(2+)</name>
        <dbReference type="ChEBI" id="CHEBI:18420"/>
        <label>1</label>
    </ligand>
</feature>
<dbReference type="Gene3D" id="1.10.4080.10">
    <property type="entry name" value="ADP-ribosylation/Crystallin J1"/>
    <property type="match status" value="1"/>
</dbReference>
<feature type="binding site" evidence="3">
    <location>
        <position position="267"/>
    </location>
    <ligand>
        <name>Mg(2+)</name>
        <dbReference type="ChEBI" id="CHEBI:18420"/>
        <label>1</label>
    </ligand>
</feature>
<dbReference type="Proteomes" id="UP000075221">
    <property type="component" value="Chromosome"/>
</dbReference>